<comment type="caution">
    <text evidence="2">The sequence shown here is derived from an EMBL/GenBank/DDBJ whole genome shotgun (WGS) entry which is preliminary data.</text>
</comment>
<dbReference type="Pfam" id="PF20710">
    <property type="entry name" value="DUF6824"/>
    <property type="match status" value="1"/>
</dbReference>
<sequence length="473" mass="53706">MFHSTDQELSYHEESVAPDSIDALLSQELNRMSFQEREVICEEIHGVHSMAVTETPNFVQEKLEELEQALEQIPNHEEHVYLHALKRKSPFVADAVQLRLPMLRAEVFDVHKAAVRMVKYLDLVTDLYGSEALMRPITLSDFQPEDAQLMRLGLFQMLGGRDRTGRRIMGNFADIPANFSVRSRIKNALYMYTCLAEDEETQKKGCVFIVFHPSPGSQVCSSTEERSFVRRLMESIPIRVSAIHICLHDDALSQVIKAVALLALGPQGRARTRVHTGSKTECQYSLQSFGIPAHQIPVNLNSGQLKIKAHQRWIDLRRMKETSVQRGTTFNGIECPELNDLLFGRGRPIMRHPGNVLFRNILESRYQEYNAAPTRKEKTEIAWSIVRQLQKSKCRFLKEDADGHWVEVTSDVARQKVSVGFRDLRKTVSEFGLHRANPSGPVGIKRDLNSSTSAFLGMDGAVKRQRCNFGFAS</sequence>
<protein>
    <recommendedName>
        <fullName evidence="1">DUF6824 domain-containing protein</fullName>
    </recommendedName>
</protein>
<evidence type="ECO:0000313" key="2">
    <source>
        <dbReference type="EMBL" id="KAG7369979.1"/>
    </source>
</evidence>
<evidence type="ECO:0000259" key="1">
    <source>
        <dbReference type="Pfam" id="PF20710"/>
    </source>
</evidence>
<keyword evidence="3" id="KW-1185">Reference proteome</keyword>
<dbReference type="InterPro" id="IPR049227">
    <property type="entry name" value="DUF6824"/>
</dbReference>
<reference evidence="2" key="1">
    <citation type="journal article" date="2021" name="Sci. Rep.">
        <title>Diploid genomic architecture of Nitzschia inconspicua, an elite biomass production diatom.</title>
        <authorList>
            <person name="Oliver A."/>
            <person name="Podell S."/>
            <person name="Pinowska A."/>
            <person name="Traller J.C."/>
            <person name="Smith S.R."/>
            <person name="McClure R."/>
            <person name="Beliaev A."/>
            <person name="Bohutskyi P."/>
            <person name="Hill E.A."/>
            <person name="Rabines A."/>
            <person name="Zheng H."/>
            <person name="Allen L.Z."/>
            <person name="Kuo A."/>
            <person name="Grigoriev I.V."/>
            <person name="Allen A.E."/>
            <person name="Hazlebeck D."/>
            <person name="Allen E.E."/>
        </authorList>
    </citation>
    <scope>NUCLEOTIDE SEQUENCE</scope>
    <source>
        <strain evidence="2">Hildebrandi</strain>
    </source>
</reference>
<evidence type="ECO:0000313" key="3">
    <source>
        <dbReference type="Proteomes" id="UP000693970"/>
    </source>
</evidence>
<gene>
    <name evidence="2" type="ORF">IV203_027725</name>
</gene>
<organism evidence="2 3">
    <name type="scientific">Nitzschia inconspicua</name>
    <dbReference type="NCBI Taxonomy" id="303405"/>
    <lineage>
        <taxon>Eukaryota</taxon>
        <taxon>Sar</taxon>
        <taxon>Stramenopiles</taxon>
        <taxon>Ochrophyta</taxon>
        <taxon>Bacillariophyta</taxon>
        <taxon>Bacillariophyceae</taxon>
        <taxon>Bacillariophycidae</taxon>
        <taxon>Bacillariales</taxon>
        <taxon>Bacillariaceae</taxon>
        <taxon>Nitzschia</taxon>
    </lineage>
</organism>
<dbReference type="Proteomes" id="UP000693970">
    <property type="component" value="Unassembled WGS sequence"/>
</dbReference>
<name>A0A9K3LWX2_9STRA</name>
<dbReference type="EMBL" id="JAGRRH010000005">
    <property type="protein sequence ID" value="KAG7369979.1"/>
    <property type="molecule type" value="Genomic_DNA"/>
</dbReference>
<accession>A0A9K3LWX2</accession>
<dbReference type="OrthoDB" id="75724at2759"/>
<dbReference type="AlphaFoldDB" id="A0A9K3LWX2"/>
<feature type="domain" description="DUF6824" evidence="1">
    <location>
        <begin position="340"/>
        <end position="423"/>
    </location>
</feature>
<proteinExistence type="predicted"/>
<reference evidence="2" key="2">
    <citation type="submission" date="2021-04" db="EMBL/GenBank/DDBJ databases">
        <authorList>
            <person name="Podell S."/>
        </authorList>
    </citation>
    <scope>NUCLEOTIDE SEQUENCE</scope>
    <source>
        <strain evidence="2">Hildebrandi</strain>
    </source>
</reference>